<evidence type="ECO:0000313" key="2">
    <source>
        <dbReference type="Proteomes" id="UP001652625"/>
    </source>
</evidence>
<dbReference type="GeneID" id="101236906"/>
<name>A0ABM4CFT5_HYDVU</name>
<dbReference type="RefSeq" id="XP_065660580.1">
    <property type="nucleotide sequence ID" value="XM_065804508.1"/>
</dbReference>
<organism evidence="2 3">
    <name type="scientific">Hydra vulgaris</name>
    <name type="common">Hydra</name>
    <name type="synonym">Hydra attenuata</name>
    <dbReference type="NCBI Taxonomy" id="6087"/>
    <lineage>
        <taxon>Eukaryota</taxon>
        <taxon>Metazoa</taxon>
        <taxon>Cnidaria</taxon>
        <taxon>Hydrozoa</taxon>
        <taxon>Hydroidolina</taxon>
        <taxon>Anthoathecata</taxon>
        <taxon>Aplanulata</taxon>
        <taxon>Hydridae</taxon>
        <taxon>Hydra</taxon>
    </lineage>
</organism>
<feature type="domain" description="SERTA" evidence="1">
    <location>
        <begin position="20"/>
        <end position="67"/>
    </location>
</feature>
<gene>
    <name evidence="3" type="primary">LOC101236906</name>
</gene>
<dbReference type="PANTHER" id="PTHR16277:SF7">
    <property type="entry name" value="RE12330P"/>
    <property type="match status" value="1"/>
</dbReference>
<keyword evidence="2" id="KW-1185">Reference proteome</keyword>
<dbReference type="InterPro" id="IPR009263">
    <property type="entry name" value="SERTA_dom"/>
</dbReference>
<evidence type="ECO:0000313" key="3">
    <source>
        <dbReference type="RefSeq" id="XP_065660580.1"/>
    </source>
</evidence>
<sequence>MIDILCGSKRRISNTEENERIALRQMILNMSICKIQKDQGRKEPSLFRSVVIANTVRNIENEMDNEMLLEFETNKDFPTTALKQPLKYSFIDNNNNQIINQAKPSIENSDKNQFGAIGDQRKTKDTDSKTLKLSWDSHNTHVFTSSSSLDKMEFDNSFPDVDIALYDFDDTLSFSTPLPPYLNNIDWRFFPSCATIDRRKADSYFEELDQMMQVLVGM</sequence>
<protein>
    <submittedName>
        <fullName evidence="3">Uncharacterized protein LOC101236906</fullName>
    </submittedName>
</protein>
<reference evidence="3" key="1">
    <citation type="submission" date="2025-08" db="UniProtKB">
        <authorList>
            <consortium name="RefSeq"/>
        </authorList>
    </citation>
    <scope>IDENTIFICATION</scope>
</reference>
<dbReference type="Pfam" id="PF06031">
    <property type="entry name" value="SERTA"/>
    <property type="match status" value="1"/>
</dbReference>
<dbReference type="Proteomes" id="UP001652625">
    <property type="component" value="Chromosome 09"/>
</dbReference>
<evidence type="ECO:0000259" key="1">
    <source>
        <dbReference type="PROSITE" id="PS51053"/>
    </source>
</evidence>
<proteinExistence type="predicted"/>
<dbReference type="InterPro" id="IPR052262">
    <property type="entry name" value="E2F-SERTA_domain_protein"/>
</dbReference>
<dbReference type="PANTHER" id="PTHR16277">
    <property type="entry name" value="CELL DIVISION CYCLE ASSOCIATED PROTEIN 4/SERTA DOMAIN-CONTAINING PROTEIN 2"/>
    <property type="match status" value="1"/>
</dbReference>
<accession>A0ABM4CFT5</accession>
<dbReference type="PROSITE" id="PS51053">
    <property type="entry name" value="SERTA"/>
    <property type="match status" value="1"/>
</dbReference>